<keyword evidence="3" id="KW-0238">DNA-binding</keyword>
<evidence type="ECO:0000256" key="4">
    <source>
        <dbReference type="ARBA" id="ARBA00023163"/>
    </source>
</evidence>
<dbReference type="Gene3D" id="3.40.190.290">
    <property type="match status" value="1"/>
</dbReference>
<evidence type="ECO:0000313" key="8">
    <source>
        <dbReference type="Proteomes" id="UP000006772"/>
    </source>
</evidence>
<dbReference type="Pfam" id="PF00126">
    <property type="entry name" value="HTH_1"/>
    <property type="match status" value="1"/>
</dbReference>
<dbReference type="InterPro" id="IPR036388">
    <property type="entry name" value="WH-like_DNA-bd_sf"/>
</dbReference>
<dbReference type="SUPFAM" id="SSF46785">
    <property type="entry name" value="Winged helix' DNA-binding domain"/>
    <property type="match status" value="1"/>
</dbReference>
<dbReference type="CDD" id="cd08421">
    <property type="entry name" value="PBP2_LTTR_like_1"/>
    <property type="match status" value="1"/>
</dbReference>
<sequence>MLFDLTDLRLFILIAELNSLTRSAERMNLSLAATSNRIKELEARFGTRLLYRESKGVQLTPAGHTLLHHAQLFMQQVEHLKSDMQQYNNGIKGYIRIFANTTAVTEFMPEILGKFLAIHPQVNVALEERLNHDILRGIQEGTADIGIVAGPVQGEGLQILNFSTDRLVLATALEHPLAGAGSIPFLDTLEYEHIGLHEGSTLHHFLNKIVSEHGQRLKLRIQVRSFEAMCRMIETNVGIGIVPRSAAQRHQQTMQLAVVELSDPWSVRERSMVFQNIDTLSPHARNLVDFIREQMSQGTDDDKVVLLNTEKAEKTESTEKKSAARQKKTA</sequence>
<dbReference type="Gene3D" id="1.10.10.10">
    <property type="entry name" value="Winged helix-like DNA-binding domain superfamily/Winged helix DNA-binding domain"/>
    <property type="match status" value="1"/>
</dbReference>
<dbReference type="GO" id="GO:0003677">
    <property type="term" value="F:DNA binding"/>
    <property type="evidence" value="ECO:0007669"/>
    <property type="project" value="UniProtKB-KW"/>
</dbReference>
<feature type="compositionally biased region" description="Basic and acidic residues" evidence="5">
    <location>
        <begin position="301"/>
        <end position="322"/>
    </location>
</feature>
<dbReference type="GO" id="GO:0005829">
    <property type="term" value="C:cytosol"/>
    <property type="evidence" value="ECO:0007669"/>
    <property type="project" value="TreeGrafter"/>
</dbReference>
<evidence type="ECO:0000256" key="1">
    <source>
        <dbReference type="ARBA" id="ARBA00009437"/>
    </source>
</evidence>
<dbReference type="Pfam" id="PF03466">
    <property type="entry name" value="LysR_substrate"/>
    <property type="match status" value="1"/>
</dbReference>
<dbReference type="InterPro" id="IPR050950">
    <property type="entry name" value="HTH-type_LysR_regulators"/>
</dbReference>
<feature type="region of interest" description="Disordered" evidence="5">
    <location>
        <begin position="301"/>
        <end position="330"/>
    </location>
</feature>
<evidence type="ECO:0000259" key="6">
    <source>
        <dbReference type="PROSITE" id="PS50931"/>
    </source>
</evidence>
<dbReference type="AlphaFoldDB" id="A0AAI9IDP9"/>
<dbReference type="InterPro" id="IPR005119">
    <property type="entry name" value="LysR_subst-bd"/>
</dbReference>
<comment type="similarity">
    <text evidence="1">Belongs to the LysR transcriptional regulatory family.</text>
</comment>
<dbReference type="Proteomes" id="UP000006772">
    <property type="component" value="Unassembled WGS sequence"/>
</dbReference>
<reference evidence="7 8" key="1">
    <citation type="journal article" date="2013" name="Front. Microbiol.">
        <title>The genome of the endophytic bacterium H. frisingense GSF30(T) identifies diverse strategies in the Herbaspirillum genus to interact with plants.</title>
        <authorList>
            <person name="Straub D."/>
            <person name="Rothballer M."/>
            <person name="Hartmann A."/>
            <person name="Ludewig U."/>
        </authorList>
    </citation>
    <scope>NUCLEOTIDE SEQUENCE [LARGE SCALE GENOMIC DNA]</scope>
    <source>
        <strain evidence="7 8">GSF30</strain>
    </source>
</reference>
<dbReference type="InterPro" id="IPR036390">
    <property type="entry name" value="WH_DNA-bd_sf"/>
</dbReference>
<proteinExistence type="inferred from homology"/>
<dbReference type="FunFam" id="1.10.10.10:FF:000001">
    <property type="entry name" value="LysR family transcriptional regulator"/>
    <property type="match status" value="1"/>
</dbReference>
<evidence type="ECO:0000256" key="3">
    <source>
        <dbReference type="ARBA" id="ARBA00023125"/>
    </source>
</evidence>
<dbReference type="GO" id="GO:0003700">
    <property type="term" value="F:DNA-binding transcription factor activity"/>
    <property type="evidence" value="ECO:0007669"/>
    <property type="project" value="InterPro"/>
</dbReference>
<dbReference type="PANTHER" id="PTHR30419:SF2">
    <property type="entry name" value="LYSR FAMILY TRANSCRIPTIONAL REGULATOR"/>
    <property type="match status" value="1"/>
</dbReference>
<feature type="domain" description="HTH lysR-type" evidence="6">
    <location>
        <begin position="3"/>
        <end position="60"/>
    </location>
</feature>
<name>A0AAI9IDP9_9BURK</name>
<dbReference type="RefSeq" id="WP_006464044.1">
    <property type="nucleotide sequence ID" value="NZ_AEEC02000018.1"/>
</dbReference>
<accession>A0AAI9IDP9</accession>
<gene>
    <name evidence="7" type="ORF">HFRIS_014105</name>
</gene>
<comment type="caution">
    <text evidence="7">The sequence shown here is derived from an EMBL/GenBank/DDBJ whole genome shotgun (WGS) entry which is preliminary data.</text>
</comment>
<dbReference type="PANTHER" id="PTHR30419">
    <property type="entry name" value="HTH-TYPE TRANSCRIPTIONAL REGULATOR YBHD"/>
    <property type="match status" value="1"/>
</dbReference>
<evidence type="ECO:0000256" key="5">
    <source>
        <dbReference type="SAM" id="MobiDB-lite"/>
    </source>
</evidence>
<keyword evidence="2" id="KW-0805">Transcription regulation</keyword>
<dbReference type="InterPro" id="IPR000847">
    <property type="entry name" value="LysR_HTH_N"/>
</dbReference>
<dbReference type="SUPFAM" id="SSF53850">
    <property type="entry name" value="Periplasmic binding protein-like II"/>
    <property type="match status" value="1"/>
</dbReference>
<evidence type="ECO:0000313" key="7">
    <source>
        <dbReference type="EMBL" id="EOA04215.1"/>
    </source>
</evidence>
<dbReference type="EMBL" id="AEEC02000018">
    <property type="protein sequence ID" value="EOA04215.1"/>
    <property type="molecule type" value="Genomic_DNA"/>
</dbReference>
<protein>
    <submittedName>
        <fullName evidence="7">LysR family transcription regulator protein</fullName>
    </submittedName>
</protein>
<dbReference type="PROSITE" id="PS50931">
    <property type="entry name" value="HTH_LYSR"/>
    <property type="match status" value="1"/>
</dbReference>
<organism evidence="7 8">
    <name type="scientific">Herbaspirillum frisingense GSF30</name>
    <dbReference type="NCBI Taxonomy" id="864073"/>
    <lineage>
        <taxon>Bacteria</taxon>
        <taxon>Pseudomonadati</taxon>
        <taxon>Pseudomonadota</taxon>
        <taxon>Betaproteobacteria</taxon>
        <taxon>Burkholderiales</taxon>
        <taxon>Oxalobacteraceae</taxon>
        <taxon>Herbaspirillum</taxon>
    </lineage>
</organism>
<evidence type="ECO:0000256" key="2">
    <source>
        <dbReference type="ARBA" id="ARBA00023015"/>
    </source>
</evidence>
<keyword evidence="4" id="KW-0804">Transcription</keyword>